<sequence>MFWLSVLPMIGAFCTLAYALLLEPRVATEADDPTGLMLIVLGGVAVSLLFLTVGSVIQWRQAVRRRAEDPAYVPSTPAERAGAVFAWAAASPAILWMSYVFTAAKGVDLAERPPHPIMWVLTALTLIAATVSGLVWRRLARRERALGEAR</sequence>
<keyword evidence="1" id="KW-1133">Transmembrane helix</keyword>
<dbReference type="AlphaFoldDB" id="A0A399JCU6"/>
<evidence type="ECO:0000256" key="1">
    <source>
        <dbReference type="SAM" id="Phobius"/>
    </source>
</evidence>
<feature type="transmembrane region" description="Helical" evidence="1">
    <location>
        <begin position="35"/>
        <end position="57"/>
    </location>
</feature>
<feature type="transmembrane region" description="Helical" evidence="1">
    <location>
        <begin position="116"/>
        <end position="136"/>
    </location>
</feature>
<reference evidence="2 3" key="1">
    <citation type="submission" date="2018-07" db="EMBL/GenBank/DDBJ databases">
        <title>Arthrobacter sp. nov., isolated from raw cow's milk with high bacterial count.</title>
        <authorList>
            <person name="Hahne J."/>
            <person name="Isele D."/>
            <person name="Lipski A."/>
        </authorList>
    </citation>
    <scope>NUCLEOTIDE SEQUENCE [LARGE SCALE GENOMIC DNA]</scope>
    <source>
        <strain evidence="2 3">JZ R-35</strain>
    </source>
</reference>
<keyword evidence="3" id="KW-1185">Reference proteome</keyword>
<proteinExistence type="predicted"/>
<organism evidence="2 3">
    <name type="scientific">Galactobacter valiniphilus</name>
    <dbReference type="NCBI Taxonomy" id="2676122"/>
    <lineage>
        <taxon>Bacteria</taxon>
        <taxon>Bacillati</taxon>
        <taxon>Actinomycetota</taxon>
        <taxon>Actinomycetes</taxon>
        <taxon>Micrococcales</taxon>
        <taxon>Micrococcaceae</taxon>
        <taxon>Galactobacter</taxon>
    </lineage>
</organism>
<evidence type="ECO:0000313" key="2">
    <source>
        <dbReference type="EMBL" id="RII41852.1"/>
    </source>
</evidence>
<dbReference type="Proteomes" id="UP000265419">
    <property type="component" value="Unassembled WGS sequence"/>
</dbReference>
<dbReference type="EMBL" id="QQXK01000019">
    <property type="protein sequence ID" value="RII41852.1"/>
    <property type="molecule type" value="Genomic_DNA"/>
</dbReference>
<protein>
    <submittedName>
        <fullName evidence="2">Uncharacterized protein</fullName>
    </submittedName>
</protein>
<accession>A0A399JCU6</accession>
<comment type="caution">
    <text evidence="2">The sequence shown here is derived from an EMBL/GenBank/DDBJ whole genome shotgun (WGS) entry which is preliminary data.</text>
</comment>
<dbReference type="RefSeq" id="WP_119425002.1">
    <property type="nucleotide sequence ID" value="NZ_QQXK01000019.1"/>
</dbReference>
<keyword evidence="1" id="KW-0812">Transmembrane</keyword>
<name>A0A399JCU6_9MICC</name>
<evidence type="ECO:0000313" key="3">
    <source>
        <dbReference type="Proteomes" id="UP000265419"/>
    </source>
</evidence>
<gene>
    <name evidence="2" type="ORF">DWB68_09995</name>
</gene>
<feature type="transmembrane region" description="Helical" evidence="1">
    <location>
        <begin position="84"/>
        <end position="104"/>
    </location>
</feature>
<keyword evidence="1" id="KW-0472">Membrane</keyword>